<dbReference type="InterPro" id="IPR011662">
    <property type="entry name" value="Secretin/TonB_short_N"/>
</dbReference>
<name>A0ABS1X164_9GAMM</name>
<evidence type="ECO:0000256" key="11">
    <source>
        <dbReference type="RuleBase" id="RU003357"/>
    </source>
</evidence>
<evidence type="ECO:0000313" key="14">
    <source>
        <dbReference type="EMBL" id="MBM0106960.1"/>
    </source>
</evidence>
<evidence type="ECO:0000256" key="10">
    <source>
        <dbReference type="PROSITE-ProRule" id="PRU01360"/>
    </source>
</evidence>
<reference evidence="14 15" key="1">
    <citation type="journal article" date="2021" name="Int. J. Syst. Evol. Microbiol.">
        <title>Steroidobacter gossypii sp. nov., isolated from soil of cotton cropping field.</title>
        <authorList>
            <person name="Huang R."/>
            <person name="Yang S."/>
            <person name="Zhen C."/>
            <person name="Liu W."/>
        </authorList>
    </citation>
    <scope>NUCLEOTIDE SEQUENCE [LARGE SCALE GENOMIC DNA]</scope>
    <source>
        <strain evidence="14 15">S1-65</strain>
    </source>
</reference>
<evidence type="ECO:0000256" key="7">
    <source>
        <dbReference type="ARBA" id="ARBA00023077"/>
    </source>
</evidence>
<keyword evidence="3 10" id="KW-1134">Transmembrane beta strand</keyword>
<proteinExistence type="inferred from homology"/>
<feature type="signal peptide" evidence="12">
    <location>
        <begin position="1"/>
        <end position="23"/>
    </location>
</feature>
<keyword evidence="7 11" id="KW-0798">TonB box</keyword>
<dbReference type="CDD" id="cd01347">
    <property type="entry name" value="ligand_gated_channel"/>
    <property type="match status" value="1"/>
</dbReference>
<dbReference type="SMART" id="SM00965">
    <property type="entry name" value="STN"/>
    <property type="match status" value="1"/>
</dbReference>
<dbReference type="PANTHER" id="PTHR40980">
    <property type="entry name" value="PLUG DOMAIN-CONTAINING PROTEIN"/>
    <property type="match status" value="1"/>
</dbReference>
<dbReference type="SUPFAM" id="SSF56935">
    <property type="entry name" value="Porins"/>
    <property type="match status" value="1"/>
</dbReference>
<evidence type="ECO:0000313" key="15">
    <source>
        <dbReference type="Proteomes" id="UP000661077"/>
    </source>
</evidence>
<gene>
    <name evidence="14" type="ORF">JM946_19665</name>
</gene>
<dbReference type="InterPro" id="IPR000531">
    <property type="entry name" value="Beta-barrel_TonB"/>
</dbReference>
<evidence type="ECO:0000256" key="4">
    <source>
        <dbReference type="ARBA" id="ARBA00022496"/>
    </source>
</evidence>
<sequence>MRVSVAAVCLALVGLSGTAESQAAVRKQTHIPAQGLGLALQSLAKERSFQLVYVSEEVDALSTRGAVGQFTPEEALAQLLAGTGLTFKYLNDHTVTILPAAPTTLREGAGKSDAGDNRVPRISKPSIVKNVRLASAASAVMFGVASGQAAAQVTDAEGQDLEEVVVTGIRSSLRQAMEIKRDSDQIVDSIASESLGKFPDTNIAESLQRITGVSIDRSGGEGQAVTVRGFGPEFNTVLLNGRRLASDTGARSFNFDVLPAELISRVDVYKSSTALLQDGGIGSTILLHTPRPLELGDFKSILSAKALYEDLSENTTPEVFGMISDTFADGRLGLLVSASYQKRENRSERILTDGILTAPRDSMTLIRDQLAAQGYSEDDQFFIPQNLNVSPIDEERERINFNTTFQYQIADNLRLTVDGMYDEFSVFTEANSLGFFVTPSIITAATFDENRTATSITQTIEAAVDFTRSVRDRPTDIYAGGLNLAWDVSDSVGVTFDSSWSRAKSGGAEGTDVAVVGFRKDIYTLSYGPNGIPSVSGVPSEDYVDPTLPVAHFNMRGSGGGPLGGGADLRDEIFEHRIEAQWQPDSDVLRRVTVGAFYSDEKQSRDTRLTDNDILCMYCGYFVDIPDELMRTYNVGSGYLGGRISVPSAWQAFDIDPLLAYLESPEAAAARDAARGLPPGTTLNELAAKNGFALHRRPDSSRVEEQVAALYADASIEGSLGAMPWNLTLGARYVRTETTAFGLSQPLLDLVYSGDPTLYSPVLAPEPVTVSQTNTYNDFLPSLSFRLNVTDDVIVRLAASKTLTRPPLGALSPRLVIGTTRSGNLQASSGNPDLKPFESKNVDLSAEWYYQENGFITVGLFYKDVQNFLVNSVENRVLPIADRDNLFDGDPVFEVSLLDNLEKATVKGVEMGVQHSFDWLPGLWSGFGLGGNATLVDSGAELNVQDISQTFALEGLGDSYNVVGFYERGPLEVRVAWNRRERFLRTAVGFGREPTFVQPYQQLDARASYSITDHLSVFAEGVNLGNEVQHRVGRYDNQILLLEETGRRYTLGVRAEF</sequence>
<evidence type="ECO:0000259" key="13">
    <source>
        <dbReference type="SMART" id="SM00965"/>
    </source>
</evidence>
<evidence type="ECO:0000256" key="3">
    <source>
        <dbReference type="ARBA" id="ARBA00022452"/>
    </source>
</evidence>
<dbReference type="Gene3D" id="3.55.50.30">
    <property type="match status" value="1"/>
</dbReference>
<keyword evidence="8 10" id="KW-0472">Membrane</keyword>
<keyword evidence="6" id="KW-0408">Iron</keyword>
<dbReference type="InterPro" id="IPR036942">
    <property type="entry name" value="Beta-barrel_TonB_sf"/>
</dbReference>
<dbReference type="EMBL" id="JAEVLS010000004">
    <property type="protein sequence ID" value="MBM0106960.1"/>
    <property type="molecule type" value="Genomic_DNA"/>
</dbReference>
<keyword evidence="4" id="KW-0406">Ion transport</keyword>
<dbReference type="Gene3D" id="2.170.130.10">
    <property type="entry name" value="TonB-dependent receptor, plug domain"/>
    <property type="match status" value="1"/>
</dbReference>
<dbReference type="NCBIfam" id="TIGR01782">
    <property type="entry name" value="TonB-Xanth-Caul"/>
    <property type="match status" value="1"/>
</dbReference>
<evidence type="ECO:0000256" key="9">
    <source>
        <dbReference type="ARBA" id="ARBA00023237"/>
    </source>
</evidence>
<dbReference type="PANTHER" id="PTHR40980:SF3">
    <property type="entry name" value="TONB-DEPENDENT RECEPTOR-LIKE BETA-BARREL DOMAIN-CONTAINING PROTEIN"/>
    <property type="match status" value="1"/>
</dbReference>
<dbReference type="Gene3D" id="2.40.170.20">
    <property type="entry name" value="TonB-dependent receptor, beta-barrel domain"/>
    <property type="match status" value="1"/>
</dbReference>
<keyword evidence="4" id="KW-0410">Iron transport</keyword>
<comment type="caution">
    <text evidence="14">The sequence shown here is derived from an EMBL/GenBank/DDBJ whole genome shotgun (WGS) entry which is preliminary data.</text>
</comment>
<dbReference type="InterPro" id="IPR012910">
    <property type="entry name" value="Plug_dom"/>
</dbReference>
<dbReference type="InterPro" id="IPR039426">
    <property type="entry name" value="TonB-dep_rcpt-like"/>
</dbReference>
<accession>A0ABS1X164</accession>
<keyword evidence="14" id="KW-0675">Receptor</keyword>
<dbReference type="Pfam" id="PF07660">
    <property type="entry name" value="STN"/>
    <property type="match status" value="1"/>
</dbReference>
<evidence type="ECO:0000256" key="5">
    <source>
        <dbReference type="ARBA" id="ARBA00022692"/>
    </source>
</evidence>
<comment type="subcellular location">
    <subcellularLocation>
        <location evidence="1 10">Cell outer membrane</location>
        <topology evidence="1 10">Multi-pass membrane protein</topology>
    </subcellularLocation>
</comment>
<dbReference type="InterPro" id="IPR010104">
    <property type="entry name" value="TonB_rcpt_bac"/>
</dbReference>
<feature type="domain" description="Secretin/TonB short N-terminal" evidence="13">
    <location>
        <begin position="49"/>
        <end position="100"/>
    </location>
</feature>
<dbReference type="Pfam" id="PF07715">
    <property type="entry name" value="Plug"/>
    <property type="match status" value="1"/>
</dbReference>
<keyword evidence="5 10" id="KW-0812">Transmembrane</keyword>
<keyword evidence="9 10" id="KW-0998">Cell outer membrane</keyword>
<dbReference type="PROSITE" id="PS52016">
    <property type="entry name" value="TONB_DEPENDENT_REC_3"/>
    <property type="match status" value="1"/>
</dbReference>
<keyword evidence="2 10" id="KW-0813">Transport</keyword>
<feature type="chain" id="PRO_5046777334" evidence="12">
    <location>
        <begin position="24"/>
        <end position="1057"/>
    </location>
</feature>
<keyword evidence="12" id="KW-0732">Signal</keyword>
<protein>
    <submittedName>
        <fullName evidence="14">TonB-dependent receptor</fullName>
    </submittedName>
</protein>
<dbReference type="Proteomes" id="UP000661077">
    <property type="component" value="Unassembled WGS sequence"/>
</dbReference>
<evidence type="ECO:0000256" key="2">
    <source>
        <dbReference type="ARBA" id="ARBA00022448"/>
    </source>
</evidence>
<dbReference type="InterPro" id="IPR037066">
    <property type="entry name" value="Plug_dom_sf"/>
</dbReference>
<dbReference type="RefSeq" id="WP_203169071.1">
    <property type="nucleotide sequence ID" value="NZ_JAEVLS010000004.1"/>
</dbReference>
<evidence type="ECO:0000256" key="8">
    <source>
        <dbReference type="ARBA" id="ARBA00023136"/>
    </source>
</evidence>
<organism evidence="14 15">
    <name type="scientific">Steroidobacter gossypii</name>
    <dbReference type="NCBI Taxonomy" id="2805490"/>
    <lineage>
        <taxon>Bacteria</taxon>
        <taxon>Pseudomonadati</taxon>
        <taxon>Pseudomonadota</taxon>
        <taxon>Gammaproteobacteria</taxon>
        <taxon>Steroidobacterales</taxon>
        <taxon>Steroidobacteraceae</taxon>
        <taxon>Steroidobacter</taxon>
    </lineage>
</organism>
<evidence type="ECO:0000256" key="1">
    <source>
        <dbReference type="ARBA" id="ARBA00004571"/>
    </source>
</evidence>
<keyword evidence="15" id="KW-1185">Reference proteome</keyword>
<evidence type="ECO:0000256" key="12">
    <source>
        <dbReference type="SAM" id="SignalP"/>
    </source>
</evidence>
<evidence type="ECO:0000256" key="6">
    <source>
        <dbReference type="ARBA" id="ARBA00023004"/>
    </source>
</evidence>
<dbReference type="Pfam" id="PF00593">
    <property type="entry name" value="TonB_dep_Rec_b-barrel"/>
    <property type="match status" value="1"/>
</dbReference>
<comment type="similarity">
    <text evidence="10 11">Belongs to the TonB-dependent receptor family.</text>
</comment>